<reference evidence="2 3" key="1">
    <citation type="submission" date="2014-02" db="EMBL/GenBank/DDBJ databases">
        <authorList>
            <person name="Sears C."/>
            <person name="Carroll K."/>
            <person name="Sack B.R."/>
            <person name="Qadri F."/>
            <person name="Myers L.L."/>
            <person name="Chung G.-T."/>
            <person name="Escheverria P."/>
            <person name="Fraser C.M."/>
            <person name="Sadzewicz L."/>
            <person name="Shefchek K.A."/>
            <person name="Tallon L."/>
            <person name="Das S.P."/>
            <person name="Daugherty S."/>
            <person name="Mongodin E.F."/>
        </authorList>
    </citation>
    <scope>NUCLEOTIDE SEQUENCE [LARGE SCALE GENOMIC DNA]</scope>
    <source>
        <strain evidence="3">3988T(B)14</strain>
    </source>
</reference>
<dbReference type="AlphaFoldDB" id="A0A015USC0"/>
<evidence type="ECO:0000313" key="3">
    <source>
        <dbReference type="Proteomes" id="UP000020529"/>
    </source>
</evidence>
<dbReference type="RefSeq" id="WP_005836808.1">
    <property type="nucleotide sequence ID" value="NZ_JGCY01000112.1"/>
</dbReference>
<evidence type="ECO:0000313" key="2">
    <source>
        <dbReference type="EMBL" id="EXY76693.1"/>
    </source>
</evidence>
<proteinExistence type="predicted"/>
<name>A0A015USC0_BACFG</name>
<dbReference type="InterPro" id="IPR029087">
    <property type="entry name" value="Imm17"/>
</dbReference>
<protein>
    <recommendedName>
        <fullName evidence="4">Immunity protein 17</fullName>
    </recommendedName>
</protein>
<keyword evidence="1" id="KW-0812">Transmembrane</keyword>
<comment type="caution">
    <text evidence="2">The sequence shown here is derived from an EMBL/GenBank/DDBJ whole genome shotgun (WGS) entry which is preliminary data.</text>
</comment>
<sequence>MEWLNNILRNLEGLFTDATEYAYANPKVGYLVVIFLLLVWLVGLIFDWKWTYARPGSWGGNFFLDLLGPTGFRFWLGVIIVIAIVASAYLYFRVK</sequence>
<keyword evidence="1" id="KW-0472">Membrane</keyword>
<evidence type="ECO:0000256" key="1">
    <source>
        <dbReference type="SAM" id="Phobius"/>
    </source>
</evidence>
<organism evidence="2 3">
    <name type="scientific">Bacteroides fragilis str. 3988T(B)14</name>
    <dbReference type="NCBI Taxonomy" id="1339315"/>
    <lineage>
        <taxon>Bacteria</taxon>
        <taxon>Pseudomonadati</taxon>
        <taxon>Bacteroidota</taxon>
        <taxon>Bacteroidia</taxon>
        <taxon>Bacteroidales</taxon>
        <taxon>Bacteroidaceae</taxon>
        <taxon>Bacteroides</taxon>
    </lineage>
</organism>
<gene>
    <name evidence="2" type="ORF">M124_4401</name>
</gene>
<feature type="transmembrane region" description="Helical" evidence="1">
    <location>
        <begin position="28"/>
        <end position="46"/>
    </location>
</feature>
<feature type="transmembrane region" description="Helical" evidence="1">
    <location>
        <begin position="72"/>
        <end position="92"/>
    </location>
</feature>
<dbReference type="PATRIC" id="fig|1339315.3.peg.349"/>
<evidence type="ECO:0008006" key="4">
    <source>
        <dbReference type="Google" id="ProtNLM"/>
    </source>
</evidence>
<dbReference type="Proteomes" id="UP000020529">
    <property type="component" value="Unassembled WGS sequence"/>
</dbReference>
<dbReference type="EMBL" id="JGCY01000112">
    <property type="protein sequence ID" value="EXY76693.1"/>
    <property type="molecule type" value="Genomic_DNA"/>
</dbReference>
<keyword evidence="1" id="KW-1133">Transmembrane helix</keyword>
<accession>A0A015USC0</accession>
<dbReference type="Pfam" id="PF15562">
    <property type="entry name" value="Imm17"/>
    <property type="match status" value="1"/>
</dbReference>